<name>A0A2M7P3T2_9BACT</name>
<evidence type="ECO:0000313" key="1">
    <source>
        <dbReference type="EMBL" id="PIY20321.1"/>
    </source>
</evidence>
<reference evidence="2" key="1">
    <citation type="submission" date="2017-09" db="EMBL/GenBank/DDBJ databases">
        <title>Depth-based differentiation of microbial function through sediment-hosted aquifers and enrichment of novel symbionts in the deep terrestrial subsurface.</title>
        <authorList>
            <person name="Probst A.J."/>
            <person name="Ladd B."/>
            <person name="Jarett J.K."/>
            <person name="Geller-Mcgrath D.E."/>
            <person name="Sieber C.M.K."/>
            <person name="Emerson J.B."/>
            <person name="Anantharaman K."/>
            <person name="Thomas B.C."/>
            <person name="Malmstrom R."/>
            <person name="Stieglmeier M."/>
            <person name="Klingl A."/>
            <person name="Woyke T."/>
            <person name="Ryan C.M."/>
            <person name="Banfield J.F."/>
        </authorList>
    </citation>
    <scope>NUCLEOTIDE SEQUENCE [LARGE SCALE GENOMIC DNA]</scope>
</reference>
<dbReference type="EMBL" id="PFKI01000038">
    <property type="protein sequence ID" value="PIY20321.1"/>
    <property type="molecule type" value="Genomic_DNA"/>
</dbReference>
<dbReference type="Proteomes" id="UP000231028">
    <property type="component" value="Unassembled WGS sequence"/>
</dbReference>
<accession>A0A2M7P3T2</accession>
<protein>
    <recommendedName>
        <fullName evidence="3">Lipoprotein</fullName>
    </recommendedName>
</protein>
<dbReference type="AlphaFoldDB" id="A0A2M7P3T2"/>
<sequence>MRIFVLFGLFLVPFILSSCASKSGFIKDGEIKKTISQEAVGDENVVAIGIGAADPSIENKTQRLAMSRSAAIVQAQYEMLTIIKGVTLTGGITVAQAMEADSLLASKIDAELKGAEIVKTEWTKDDGCMITLKLPKKRLKAMGLKMIK</sequence>
<organism evidence="1 2">
    <name type="scientific">Candidatus Desantisbacteria bacterium CG_4_10_14_3_um_filter_40_18</name>
    <dbReference type="NCBI Taxonomy" id="1974544"/>
    <lineage>
        <taxon>Bacteria</taxon>
        <taxon>Candidatus Desantisiibacteriota</taxon>
    </lineage>
</organism>
<evidence type="ECO:0008006" key="3">
    <source>
        <dbReference type="Google" id="ProtNLM"/>
    </source>
</evidence>
<proteinExistence type="predicted"/>
<gene>
    <name evidence="1" type="ORF">COZ13_01130</name>
</gene>
<comment type="caution">
    <text evidence="1">The sequence shown here is derived from an EMBL/GenBank/DDBJ whole genome shotgun (WGS) entry which is preliminary data.</text>
</comment>
<evidence type="ECO:0000313" key="2">
    <source>
        <dbReference type="Proteomes" id="UP000231028"/>
    </source>
</evidence>
<dbReference type="PROSITE" id="PS51257">
    <property type="entry name" value="PROKAR_LIPOPROTEIN"/>
    <property type="match status" value="1"/>
</dbReference>